<sequence>MAEEVRKYLFDLLFKVDGLYCILITDRDGVAVIKVATEKTPEMAMRQPFLSAFSMATDQGSKFGLGKNKSIICMYGNYQVVQINDLPLVITFIGSQDCNTGHVMALKEQISPLLQELKKSVVES</sequence>
<dbReference type="GO" id="GO:0071986">
    <property type="term" value="C:Ragulator complex"/>
    <property type="evidence" value="ECO:0007669"/>
    <property type="project" value="TreeGrafter"/>
</dbReference>
<gene>
    <name evidence="2" type="ORF">BEMITA_LOCUS6309</name>
</gene>
<dbReference type="Proteomes" id="UP001152759">
    <property type="component" value="Chromosome 3"/>
</dbReference>
<dbReference type="PANTHER" id="PTHR13378:SF1">
    <property type="entry name" value="RAGULATOR COMPLEX PROTEIN LAMTOR3"/>
    <property type="match status" value="1"/>
</dbReference>
<keyword evidence="3" id="KW-1185">Reference proteome</keyword>
<dbReference type="GO" id="GO:0032008">
    <property type="term" value="P:positive regulation of TOR signaling"/>
    <property type="evidence" value="ECO:0007669"/>
    <property type="project" value="TreeGrafter"/>
</dbReference>
<dbReference type="EMBL" id="OU963864">
    <property type="protein sequence ID" value="CAH0769280.1"/>
    <property type="molecule type" value="Genomic_DNA"/>
</dbReference>
<proteinExistence type="inferred from homology"/>
<dbReference type="SMART" id="SM01278">
    <property type="entry name" value="MAPKK1_Int"/>
    <property type="match status" value="1"/>
</dbReference>
<dbReference type="Pfam" id="PF08923">
    <property type="entry name" value="MAPKK1_Int"/>
    <property type="match status" value="1"/>
</dbReference>
<dbReference type="OrthoDB" id="343907at2759"/>
<reference evidence="2" key="1">
    <citation type="submission" date="2021-12" db="EMBL/GenBank/DDBJ databases">
        <authorList>
            <person name="King R."/>
        </authorList>
    </citation>
    <scope>NUCLEOTIDE SEQUENCE</scope>
</reference>
<organism evidence="2 3">
    <name type="scientific">Bemisia tabaci</name>
    <name type="common">Sweetpotato whitefly</name>
    <name type="synonym">Aleurodes tabaci</name>
    <dbReference type="NCBI Taxonomy" id="7038"/>
    <lineage>
        <taxon>Eukaryota</taxon>
        <taxon>Metazoa</taxon>
        <taxon>Ecdysozoa</taxon>
        <taxon>Arthropoda</taxon>
        <taxon>Hexapoda</taxon>
        <taxon>Insecta</taxon>
        <taxon>Pterygota</taxon>
        <taxon>Neoptera</taxon>
        <taxon>Paraneoptera</taxon>
        <taxon>Hemiptera</taxon>
        <taxon>Sternorrhyncha</taxon>
        <taxon>Aleyrodoidea</taxon>
        <taxon>Aleyrodidae</taxon>
        <taxon>Aleyrodinae</taxon>
        <taxon>Bemisia</taxon>
    </lineage>
</organism>
<dbReference type="InterPro" id="IPR015019">
    <property type="entry name" value="LAMTOR3"/>
</dbReference>
<name>A0A9P0C8D2_BEMTA</name>
<dbReference type="GO" id="GO:0071230">
    <property type="term" value="P:cellular response to amino acid stimulus"/>
    <property type="evidence" value="ECO:0007669"/>
    <property type="project" value="TreeGrafter"/>
</dbReference>
<dbReference type="SUPFAM" id="SSF103196">
    <property type="entry name" value="Roadblock/LC7 domain"/>
    <property type="match status" value="1"/>
</dbReference>
<evidence type="ECO:0000313" key="3">
    <source>
        <dbReference type="Proteomes" id="UP001152759"/>
    </source>
</evidence>
<evidence type="ECO:0000256" key="1">
    <source>
        <dbReference type="ARBA" id="ARBA00005356"/>
    </source>
</evidence>
<accession>A0A9P0C8D2</accession>
<evidence type="ECO:0000313" key="2">
    <source>
        <dbReference type="EMBL" id="CAH0769280.1"/>
    </source>
</evidence>
<protein>
    <submittedName>
        <fullName evidence="2">Uncharacterized protein</fullName>
    </submittedName>
</protein>
<dbReference type="FunFam" id="3.30.450.30:FF:000003">
    <property type="entry name" value="ragulator complex protein LAMTOR3 homolog"/>
    <property type="match status" value="1"/>
</dbReference>
<dbReference type="Gene3D" id="3.30.450.30">
    <property type="entry name" value="Dynein light chain 2a, cytoplasmic"/>
    <property type="match status" value="1"/>
</dbReference>
<dbReference type="AlphaFoldDB" id="A0A9P0C8D2"/>
<comment type="similarity">
    <text evidence="1">Belongs to the LAMTOR3 family.</text>
</comment>
<dbReference type="KEGG" id="btab:109030686"/>
<dbReference type="PANTHER" id="PTHR13378">
    <property type="entry name" value="REGULATOR COMPLEX PROTEIN LAMTOR3"/>
    <property type="match status" value="1"/>
</dbReference>